<gene>
    <name evidence="1" type="ORF">EIC46_19440</name>
</gene>
<reference evidence="1" key="1">
    <citation type="submission" date="2019-06" db="EMBL/GenBank/DDBJ databases">
        <authorList>
            <consortium name="NARMS: The National Antimicrobial Resistance Monitoring System"/>
        </authorList>
    </citation>
    <scope>NUCLEOTIDE SEQUENCE</scope>
    <source>
        <strain evidence="1">FSIS11815944</strain>
    </source>
</reference>
<name>A0A5X7QH83_SALMO</name>
<protein>
    <submittedName>
        <fullName evidence="1">Uncharacterized protein</fullName>
    </submittedName>
</protein>
<proteinExistence type="predicted"/>
<sequence>MQMLEFVESVRKSLLDENYEAALFIALSLPDICGKLETPEERNGPRAKRWFKDNLKDKYFADNLYETFLANFPEQLDKMPQYLIDDLKTKKPLVSFDHESYWALRNAFLHEASDSTKLQKIQLTHSSAHMNMFNGVLQLSVINLSNDICDAVVKWVERMKDNNDVCQRINSRAKIKNEMLGGAIRFG</sequence>
<organism evidence="1">
    <name type="scientific">Salmonella montevideo</name>
    <dbReference type="NCBI Taxonomy" id="115981"/>
    <lineage>
        <taxon>Bacteria</taxon>
        <taxon>Pseudomonadati</taxon>
        <taxon>Pseudomonadota</taxon>
        <taxon>Gammaproteobacteria</taxon>
        <taxon>Enterobacterales</taxon>
        <taxon>Enterobacteriaceae</taxon>
        <taxon>Salmonella</taxon>
    </lineage>
</organism>
<dbReference type="EMBL" id="AAGJVW010000034">
    <property type="protein sequence ID" value="EBO8588921.1"/>
    <property type="molecule type" value="Genomic_DNA"/>
</dbReference>
<comment type="caution">
    <text evidence="1">The sequence shown here is derived from an EMBL/GenBank/DDBJ whole genome shotgun (WGS) entry which is preliminary data.</text>
</comment>
<dbReference type="AlphaFoldDB" id="A0A5X7QH83"/>
<accession>A0A5X7QH83</accession>
<evidence type="ECO:0000313" key="1">
    <source>
        <dbReference type="EMBL" id="EBO8588921.1"/>
    </source>
</evidence>